<feature type="transmembrane region" description="Helical" evidence="1">
    <location>
        <begin position="51"/>
        <end position="74"/>
    </location>
</feature>
<keyword evidence="1" id="KW-0812">Transmembrane</keyword>
<evidence type="ECO:0000256" key="1">
    <source>
        <dbReference type="SAM" id="Phobius"/>
    </source>
</evidence>
<evidence type="ECO:0000313" key="2">
    <source>
        <dbReference type="EMBL" id="SMP61460.1"/>
    </source>
</evidence>
<name>A0AA46AJL1_9CLOT</name>
<sequence>MVLVPVCLLTTQLLEVTDLDMIFIALGCVAFLFFTLFDLHKLFFIHRIFHGTFFLGIFLVIAATAGILITAEAAFHLSPILRLMCGVMMAAGFAWQFYALFWALPFQATYLHGELQSLVITSGAFALCRHPGVLGFGVFYFFFWLASGVHFILVAGVIWTIMDIIHVSIQDRWLFPRSFPGYGAYQKQTPFLVPTAASLKLCIDTFREGRWDESGQKA</sequence>
<organism evidence="2 3">
    <name type="scientific">Anoxynatronum buryatiense</name>
    <dbReference type="NCBI Taxonomy" id="489973"/>
    <lineage>
        <taxon>Bacteria</taxon>
        <taxon>Bacillati</taxon>
        <taxon>Bacillota</taxon>
        <taxon>Clostridia</taxon>
        <taxon>Eubacteriales</taxon>
        <taxon>Clostridiaceae</taxon>
        <taxon>Anoxynatronum</taxon>
    </lineage>
</organism>
<feature type="transmembrane region" description="Helical" evidence="1">
    <location>
        <begin position="21"/>
        <end position="39"/>
    </location>
</feature>
<dbReference type="AlphaFoldDB" id="A0AA46AJL1"/>
<protein>
    <submittedName>
        <fullName evidence="2">Uncharacterized protein</fullName>
    </submittedName>
</protein>
<keyword evidence="1" id="KW-1133">Transmembrane helix</keyword>
<dbReference type="EMBL" id="FXUF01000009">
    <property type="protein sequence ID" value="SMP61460.1"/>
    <property type="molecule type" value="Genomic_DNA"/>
</dbReference>
<accession>A0AA46AJL1</accession>
<keyword evidence="1" id="KW-0472">Membrane</keyword>
<gene>
    <name evidence="2" type="ORF">SAMN06296020_10956</name>
</gene>
<evidence type="ECO:0000313" key="3">
    <source>
        <dbReference type="Proteomes" id="UP001158066"/>
    </source>
</evidence>
<dbReference type="Gene3D" id="1.20.120.1630">
    <property type="match status" value="1"/>
</dbReference>
<feature type="transmembrane region" description="Helical" evidence="1">
    <location>
        <begin position="149"/>
        <end position="169"/>
    </location>
</feature>
<dbReference type="Proteomes" id="UP001158066">
    <property type="component" value="Unassembled WGS sequence"/>
</dbReference>
<comment type="caution">
    <text evidence="2">The sequence shown here is derived from an EMBL/GenBank/DDBJ whole genome shotgun (WGS) entry which is preliminary data.</text>
</comment>
<proteinExistence type="predicted"/>
<reference evidence="2" key="1">
    <citation type="submission" date="2017-05" db="EMBL/GenBank/DDBJ databases">
        <authorList>
            <person name="Varghese N."/>
            <person name="Submissions S."/>
        </authorList>
    </citation>
    <scope>NUCLEOTIDE SEQUENCE</scope>
    <source>
        <strain evidence="2">Su22</strain>
    </source>
</reference>
<feature type="transmembrane region" description="Helical" evidence="1">
    <location>
        <begin position="80"/>
        <end position="106"/>
    </location>
</feature>
<keyword evidence="3" id="KW-1185">Reference proteome</keyword>